<dbReference type="PANTHER" id="PTHR42759:SF1">
    <property type="entry name" value="MAGNESIUM-CHELATASE SUBUNIT CHLD"/>
    <property type="match status" value="1"/>
</dbReference>
<dbReference type="InterPro" id="IPR027417">
    <property type="entry name" value="P-loop_NTPase"/>
</dbReference>
<dbReference type="InterPro" id="IPR011703">
    <property type="entry name" value="ATPase_AAA-3"/>
</dbReference>
<dbReference type="CDD" id="cd00009">
    <property type="entry name" value="AAA"/>
    <property type="match status" value="1"/>
</dbReference>
<organism evidence="2 3">
    <name type="scientific">Shewanella dokdonensis</name>
    <dbReference type="NCBI Taxonomy" id="712036"/>
    <lineage>
        <taxon>Bacteria</taxon>
        <taxon>Pseudomonadati</taxon>
        <taxon>Pseudomonadota</taxon>
        <taxon>Gammaproteobacteria</taxon>
        <taxon>Alteromonadales</taxon>
        <taxon>Shewanellaceae</taxon>
        <taxon>Shewanella</taxon>
    </lineage>
</organism>
<name>A0ABX8DAW9_9GAMM</name>
<dbReference type="PANTHER" id="PTHR42759">
    <property type="entry name" value="MOXR FAMILY PROTEIN"/>
    <property type="match status" value="1"/>
</dbReference>
<dbReference type="EMBL" id="CP074572">
    <property type="protein sequence ID" value="QVK21999.1"/>
    <property type="molecule type" value="Genomic_DNA"/>
</dbReference>
<proteinExistence type="predicted"/>
<dbReference type="Gene3D" id="1.10.8.80">
    <property type="entry name" value="Magnesium chelatase subunit I, C-Terminal domain"/>
    <property type="match status" value="1"/>
</dbReference>
<dbReference type="Pfam" id="PF17863">
    <property type="entry name" value="AAA_lid_2"/>
    <property type="match status" value="1"/>
</dbReference>
<dbReference type="Proteomes" id="UP000676428">
    <property type="component" value="Chromosome"/>
</dbReference>
<evidence type="ECO:0000313" key="3">
    <source>
        <dbReference type="Proteomes" id="UP000676428"/>
    </source>
</evidence>
<gene>
    <name evidence="2" type="ORF">KHX94_10935</name>
</gene>
<dbReference type="Pfam" id="PF07726">
    <property type="entry name" value="AAA_3"/>
    <property type="match status" value="1"/>
</dbReference>
<feature type="domain" description="AAA+ ATPase" evidence="1">
    <location>
        <begin position="47"/>
        <end position="191"/>
    </location>
</feature>
<dbReference type="SMART" id="SM00382">
    <property type="entry name" value="AAA"/>
    <property type="match status" value="1"/>
</dbReference>
<dbReference type="InterPro" id="IPR050764">
    <property type="entry name" value="CbbQ/NirQ/NorQ/GpvN"/>
</dbReference>
<evidence type="ECO:0000259" key="1">
    <source>
        <dbReference type="SMART" id="SM00382"/>
    </source>
</evidence>
<dbReference type="InterPro" id="IPR041628">
    <property type="entry name" value="ChlI/MoxR_AAA_lid"/>
</dbReference>
<dbReference type="RefSeq" id="WP_213680659.1">
    <property type="nucleotide sequence ID" value="NZ_CP074572.1"/>
</dbReference>
<keyword evidence="3" id="KW-1185">Reference proteome</keyword>
<accession>A0ABX8DAW9</accession>
<evidence type="ECO:0000313" key="2">
    <source>
        <dbReference type="EMBL" id="QVK21999.1"/>
    </source>
</evidence>
<reference evidence="2 3" key="1">
    <citation type="journal article" date="2012" name="Int. J. Syst. Evol. Microbiol.">
        <title>Shewanella dokdonensis sp. nov., isolated from seawater.</title>
        <authorList>
            <person name="Sung H.R."/>
            <person name="Yoon J.H."/>
            <person name="Ghim S.Y."/>
        </authorList>
    </citation>
    <scope>NUCLEOTIDE SEQUENCE [LARGE SCALE GENOMIC DNA]</scope>
    <source>
        <strain evidence="2 3">DSM 23626</strain>
    </source>
</reference>
<dbReference type="SUPFAM" id="SSF52540">
    <property type="entry name" value="P-loop containing nucleoside triphosphate hydrolases"/>
    <property type="match status" value="1"/>
</dbReference>
<dbReference type="InterPro" id="IPR003593">
    <property type="entry name" value="AAA+_ATPase"/>
</dbReference>
<sequence>MDNNELAIAKQRAVEFKTTFNKIKAEVNNMMVGQQEVVEGVLIALMAGGHVLLEGVPGLGKTMLVSSISQAVNLQFSRIQFTPDLMPADIQGSTVLTETANGGHELRFQPGPIMANLVLADEINRATPKTQSALLEVMQEKQVTVGRQTLKLDEPFCVMATQNPTEQEGTYPLPEAQLDRFLFKLIVGYPTEQDYHTIIDRTTSGEKITINAVTEAKQLCDLRAIVRQVPVPELAKTYAIRLVMATQPGSEYAPDEVNKFVNLGASPRGIQGLMLAAKVKALLDDRFAVSCDDIKAIAAPVLRHRMVLNFHAQASKITSDQIIQTILASLKFS</sequence>
<dbReference type="PIRSF" id="PIRSF002849">
    <property type="entry name" value="AAA_ATPase_chaperone_MoxR_prd"/>
    <property type="match status" value="1"/>
</dbReference>
<dbReference type="Gene3D" id="3.40.50.300">
    <property type="entry name" value="P-loop containing nucleotide triphosphate hydrolases"/>
    <property type="match status" value="1"/>
</dbReference>
<protein>
    <submittedName>
        <fullName evidence="2">MoxR family ATPase</fullName>
    </submittedName>
</protein>